<keyword evidence="5 7" id="KW-0472">Membrane</keyword>
<evidence type="ECO:0000256" key="5">
    <source>
        <dbReference type="ARBA" id="ARBA00023136"/>
    </source>
</evidence>
<dbReference type="InterPro" id="IPR050250">
    <property type="entry name" value="Macrolide_Exporter_MacB"/>
</dbReference>
<feature type="domain" description="ABC3 transporter permease C-terminal" evidence="8">
    <location>
        <begin position="278"/>
        <end position="397"/>
    </location>
</feature>
<dbReference type="InterPro" id="IPR025857">
    <property type="entry name" value="MacB_PCD"/>
</dbReference>
<dbReference type="Pfam" id="PF12704">
    <property type="entry name" value="MacB_PCD"/>
    <property type="match status" value="1"/>
</dbReference>
<dbReference type="PANTHER" id="PTHR30572">
    <property type="entry name" value="MEMBRANE COMPONENT OF TRANSPORTER-RELATED"/>
    <property type="match status" value="1"/>
</dbReference>
<feature type="transmembrane region" description="Helical" evidence="7">
    <location>
        <begin position="270"/>
        <end position="297"/>
    </location>
</feature>
<keyword evidence="11" id="KW-1185">Reference proteome</keyword>
<evidence type="ECO:0000259" key="9">
    <source>
        <dbReference type="Pfam" id="PF12704"/>
    </source>
</evidence>
<evidence type="ECO:0000256" key="4">
    <source>
        <dbReference type="ARBA" id="ARBA00022989"/>
    </source>
</evidence>
<reference evidence="10 11" key="1">
    <citation type="submission" date="2021-05" db="EMBL/GenBank/DDBJ databases">
        <title>A Polyphasic approach of four new species of the genus Ohtaekwangia: Ohtaekwangia histidinii sp. nov., Ohtaekwangia cretensis sp. nov., Ohtaekwangia indiensis sp. nov., Ohtaekwangia reichenbachii sp. nov. from diverse environment.</title>
        <authorList>
            <person name="Octaviana S."/>
        </authorList>
    </citation>
    <scope>NUCLEOTIDE SEQUENCE [LARGE SCALE GENOMIC DNA]</scope>
    <source>
        <strain evidence="10 11">PWU20</strain>
    </source>
</reference>
<evidence type="ECO:0000256" key="6">
    <source>
        <dbReference type="ARBA" id="ARBA00038076"/>
    </source>
</evidence>
<gene>
    <name evidence="10" type="ORF">KK060_10670</name>
</gene>
<evidence type="ECO:0000256" key="3">
    <source>
        <dbReference type="ARBA" id="ARBA00022692"/>
    </source>
</evidence>
<proteinExistence type="inferred from homology"/>
<feature type="domain" description="MacB-like periplasmic core" evidence="9">
    <location>
        <begin position="23"/>
        <end position="241"/>
    </location>
</feature>
<dbReference type="RefSeq" id="WP_254153707.1">
    <property type="nucleotide sequence ID" value="NZ_JAHESD010000019.1"/>
</dbReference>
<dbReference type="PANTHER" id="PTHR30572:SF4">
    <property type="entry name" value="ABC TRANSPORTER PERMEASE YTRF"/>
    <property type="match status" value="1"/>
</dbReference>
<evidence type="ECO:0000259" key="8">
    <source>
        <dbReference type="Pfam" id="PF02687"/>
    </source>
</evidence>
<keyword evidence="3 7" id="KW-0812">Transmembrane</keyword>
<keyword evidence="4 7" id="KW-1133">Transmembrane helix</keyword>
<organism evidence="10 11">
    <name type="scientific">Chryseosolibacter indicus</name>
    <dbReference type="NCBI Taxonomy" id="2782351"/>
    <lineage>
        <taxon>Bacteria</taxon>
        <taxon>Pseudomonadati</taxon>
        <taxon>Bacteroidota</taxon>
        <taxon>Cytophagia</taxon>
        <taxon>Cytophagales</taxon>
        <taxon>Chryseotaleaceae</taxon>
        <taxon>Chryseosolibacter</taxon>
    </lineage>
</organism>
<evidence type="ECO:0000313" key="10">
    <source>
        <dbReference type="EMBL" id="MBT1703745.1"/>
    </source>
</evidence>
<dbReference type="InterPro" id="IPR003838">
    <property type="entry name" value="ABC3_permease_C"/>
</dbReference>
<feature type="transmembrane region" description="Helical" evidence="7">
    <location>
        <begin position="365"/>
        <end position="387"/>
    </location>
</feature>
<feature type="transmembrane region" description="Helical" evidence="7">
    <location>
        <begin position="328"/>
        <end position="353"/>
    </location>
</feature>
<evidence type="ECO:0000256" key="2">
    <source>
        <dbReference type="ARBA" id="ARBA00022475"/>
    </source>
</evidence>
<comment type="similarity">
    <text evidence="6">Belongs to the ABC-4 integral membrane protein family.</text>
</comment>
<keyword evidence="2" id="KW-1003">Cell membrane</keyword>
<evidence type="ECO:0000256" key="1">
    <source>
        <dbReference type="ARBA" id="ARBA00004651"/>
    </source>
</evidence>
<name>A0ABS5VSC7_9BACT</name>
<evidence type="ECO:0000313" key="11">
    <source>
        <dbReference type="Proteomes" id="UP000772618"/>
    </source>
</evidence>
<dbReference type="Proteomes" id="UP000772618">
    <property type="component" value="Unassembled WGS sequence"/>
</dbReference>
<evidence type="ECO:0000256" key="7">
    <source>
        <dbReference type="SAM" id="Phobius"/>
    </source>
</evidence>
<sequence>MIKKITNSFLLAFQNIYSHFFHTILSLLGIVIGVASLVSILSLIDGMEEYAQEQITNTTSLKAIVVQSETNNTINGVSVRKDSVKYLTYPDFKRLLSSLSHPAKGYLFQRKAKEVTYYTLKTAAYNTGTNYIDSSAVVLHGRKLTSADLENGKEIGVITEALANSLAKQRPIEHLIGKKIEAGEQSLEIVGIIQSKRVPGPEVFYPITLINAKELNTTPPYAFIEADHVIHVNALRDEIDAWLKKRFADEHAFSVKSNEIRAKQAAQGFFLFRLVMGLIVGISVIVGGIGVMNVLLISVTERTSEIGVRKAVGASKGDIILQFLSESITISLLGSFVGLVIGILATLAIIPIIRSLTQAPFQAAFTLNTLVIISTIAVVVGIVFGTYPALRASKLDPVEAIRRE</sequence>
<dbReference type="EMBL" id="JAHESD010000019">
    <property type="protein sequence ID" value="MBT1703745.1"/>
    <property type="molecule type" value="Genomic_DNA"/>
</dbReference>
<accession>A0ABS5VSC7</accession>
<feature type="transmembrane region" description="Helical" evidence="7">
    <location>
        <begin position="20"/>
        <end position="44"/>
    </location>
</feature>
<dbReference type="Pfam" id="PF02687">
    <property type="entry name" value="FtsX"/>
    <property type="match status" value="1"/>
</dbReference>
<comment type="caution">
    <text evidence="10">The sequence shown here is derived from an EMBL/GenBank/DDBJ whole genome shotgun (WGS) entry which is preliminary data.</text>
</comment>
<protein>
    <submittedName>
        <fullName evidence="10">ABC transporter permease</fullName>
    </submittedName>
</protein>
<comment type="subcellular location">
    <subcellularLocation>
        <location evidence="1">Cell membrane</location>
        <topology evidence="1">Multi-pass membrane protein</topology>
    </subcellularLocation>
</comment>